<dbReference type="Gene3D" id="2.40.50.1070">
    <property type="match status" value="1"/>
</dbReference>
<sequence>MPRKNDLVTLDVTDMTHEGSGVGHLDGMAVFVPASAVGDRLLVRLVKVNKTHCFGKIEQVLTPSPDRVPPDCPVSRRCGGCVFRHVSYEAELRYKQAFVQQNLRRIGGIELEVEPILPSPRTEGYRNKAQYPVRMQKGKLAAGFFAPRTHEVIDCHDCRLQPPGFARILETVLGYLRDCRVPVYDETAGTGLVRHVYLRAGQRSGETMVCLVVNGDRLPHERELVERLRACDPRIVSIVLNVNDRPTNVILGRETRVLYGKGQISDVLCGVEFDLSPQSFYQVNSPGAERLYGVAADFAALTGEETVIDLYCGAGTIGLSLAGRCKEVIGVEVVPQAVENAVANARRAGISNARFFCADAAEAAARLAREGIRPGVVILDPPRKGCEEAVLESVARMASGRVVMVSCNSATMARDCAVFARLGYETVRCRPVDMFPRTAHVEAVVLLVKAET</sequence>
<comment type="caution">
    <text evidence="6">The sequence shown here is derived from an EMBL/GenBank/DDBJ whole genome shotgun (WGS) entry which is preliminary data.</text>
</comment>
<dbReference type="Gene3D" id="2.40.50.140">
    <property type="entry name" value="Nucleic acid-binding proteins"/>
    <property type="match status" value="1"/>
</dbReference>
<dbReference type="RefSeq" id="WP_121586777.1">
    <property type="nucleotide sequence ID" value="NZ_RCHT01000009.1"/>
</dbReference>
<dbReference type="SUPFAM" id="SSF50249">
    <property type="entry name" value="Nucleic acid-binding proteins"/>
    <property type="match status" value="1"/>
</dbReference>
<dbReference type="InterPro" id="IPR029063">
    <property type="entry name" value="SAM-dependent_MTases_sf"/>
</dbReference>
<dbReference type="InterPro" id="IPR010280">
    <property type="entry name" value="U5_MeTrfase_fam"/>
</dbReference>
<dbReference type="AlphaFoldDB" id="A0A498CYS8"/>
<dbReference type="PANTHER" id="PTHR11061:SF30">
    <property type="entry name" value="TRNA (URACIL(54)-C(5))-METHYLTRANSFERASE"/>
    <property type="match status" value="1"/>
</dbReference>
<proteinExistence type="inferred from homology"/>
<dbReference type="FunFam" id="2.40.50.1070:FF:000003">
    <property type="entry name" value="23S rRNA (Uracil-5-)-methyltransferase RumA"/>
    <property type="match status" value="1"/>
</dbReference>
<comment type="similarity">
    <text evidence="4">Belongs to the class I-like SAM-binding methyltransferase superfamily. RNA M5U methyltransferase family.</text>
</comment>
<name>A0A498CYS8_9FIRM</name>
<reference evidence="6 7" key="1">
    <citation type="submission" date="2018-10" db="EMBL/GenBank/DDBJ databases">
        <title>Anaerotruncus faecis sp. nov., isolated from human feces.</title>
        <authorList>
            <person name="Wang Y.-J."/>
        </authorList>
    </citation>
    <scope>NUCLEOTIDE SEQUENCE [LARGE SCALE GENOMIC DNA]</scope>
    <source>
        <strain evidence="6 7">22A2-44</strain>
    </source>
</reference>
<protein>
    <submittedName>
        <fullName evidence="6">23S rRNA (Uracil(1939)-C(5))-methyltransferase RlmD</fullName>
        <ecNumber evidence="6">2.1.1.190</ecNumber>
    </submittedName>
</protein>
<accession>A0A498CYS8</accession>
<dbReference type="PROSITE" id="PS51687">
    <property type="entry name" value="SAM_MT_RNA_M5U"/>
    <property type="match status" value="1"/>
</dbReference>
<feature type="binding site" evidence="4">
    <location>
        <position position="282"/>
    </location>
    <ligand>
        <name>S-adenosyl-L-methionine</name>
        <dbReference type="ChEBI" id="CHEBI:59789"/>
    </ligand>
</feature>
<dbReference type="NCBIfam" id="TIGR00479">
    <property type="entry name" value="rumA"/>
    <property type="match status" value="1"/>
</dbReference>
<dbReference type="FunFam" id="3.40.50.150:FF:000009">
    <property type="entry name" value="23S rRNA (Uracil(1939)-C(5))-methyltransferase RlmD"/>
    <property type="match status" value="1"/>
</dbReference>
<evidence type="ECO:0000313" key="7">
    <source>
        <dbReference type="Proteomes" id="UP000276301"/>
    </source>
</evidence>
<keyword evidence="1 4" id="KW-0489">Methyltransferase</keyword>
<keyword evidence="2 4" id="KW-0808">Transferase</keyword>
<feature type="active site" description="Nucleophile" evidence="4">
    <location>
        <position position="407"/>
    </location>
</feature>
<evidence type="ECO:0000259" key="5">
    <source>
        <dbReference type="PROSITE" id="PS50926"/>
    </source>
</evidence>
<gene>
    <name evidence="6" type="primary">rlmD</name>
    <name evidence="6" type="ORF">D4A47_07240</name>
</gene>
<dbReference type="Proteomes" id="UP000276301">
    <property type="component" value="Unassembled WGS sequence"/>
</dbReference>
<feature type="binding site" evidence="4">
    <location>
        <position position="332"/>
    </location>
    <ligand>
        <name>S-adenosyl-L-methionine</name>
        <dbReference type="ChEBI" id="CHEBI:59789"/>
    </ligand>
</feature>
<dbReference type="PANTHER" id="PTHR11061">
    <property type="entry name" value="RNA M5U METHYLTRANSFERASE"/>
    <property type="match status" value="1"/>
</dbReference>
<keyword evidence="7" id="KW-1185">Reference proteome</keyword>
<dbReference type="Gene3D" id="3.40.50.150">
    <property type="entry name" value="Vaccinia Virus protein VP39"/>
    <property type="match status" value="1"/>
</dbReference>
<dbReference type="InterPro" id="IPR002792">
    <property type="entry name" value="TRAM_dom"/>
</dbReference>
<dbReference type="InterPro" id="IPR012340">
    <property type="entry name" value="NA-bd_OB-fold"/>
</dbReference>
<evidence type="ECO:0000256" key="3">
    <source>
        <dbReference type="ARBA" id="ARBA00022691"/>
    </source>
</evidence>
<dbReference type="CDD" id="cd02440">
    <property type="entry name" value="AdoMet_MTases"/>
    <property type="match status" value="1"/>
</dbReference>
<evidence type="ECO:0000313" key="6">
    <source>
        <dbReference type="EMBL" id="RLL11408.1"/>
    </source>
</evidence>
<dbReference type="GO" id="GO:0070475">
    <property type="term" value="P:rRNA base methylation"/>
    <property type="evidence" value="ECO:0007669"/>
    <property type="project" value="TreeGrafter"/>
</dbReference>
<feature type="domain" description="TRAM" evidence="5">
    <location>
        <begin position="1"/>
        <end position="59"/>
    </location>
</feature>
<dbReference type="EC" id="2.1.1.190" evidence="6"/>
<dbReference type="Pfam" id="PF05958">
    <property type="entry name" value="tRNA_U5-meth_tr"/>
    <property type="match status" value="1"/>
</dbReference>
<dbReference type="EMBL" id="RCHT01000009">
    <property type="protein sequence ID" value="RLL11408.1"/>
    <property type="molecule type" value="Genomic_DNA"/>
</dbReference>
<keyword evidence="3 4" id="KW-0949">S-adenosyl-L-methionine</keyword>
<organism evidence="6 7">
    <name type="scientific">Anaerotruncus massiliensis</name>
    <name type="common">ex Liu et al. 2021</name>
    <dbReference type="NCBI Taxonomy" id="2321404"/>
    <lineage>
        <taxon>Bacteria</taxon>
        <taxon>Bacillati</taxon>
        <taxon>Bacillota</taxon>
        <taxon>Clostridia</taxon>
        <taxon>Eubacteriales</taxon>
        <taxon>Oscillospiraceae</taxon>
        <taxon>Anaerotruncus</taxon>
    </lineage>
</organism>
<evidence type="ECO:0000256" key="4">
    <source>
        <dbReference type="PROSITE-ProRule" id="PRU01024"/>
    </source>
</evidence>
<dbReference type="PROSITE" id="PS50926">
    <property type="entry name" value="TRAM"/>
    <property type="match status" value="1"/>
</dbReference>
<feature type="binding site" evidence="4">
    <location>
        <position position="380"/>
    </location>
    <ligand>
        <name>S-adenosyl-L-methionine</name>
        <dbReference type="ChEBI" id="CHEBI:59789"/>
    </ligand>
</feature>
<evidence type="ECO:0000256" key="2">
    <source>
        <dbReference type="ARBA" id="ARBA00022679"/>
    </source>
</evidence>
<evidence type="ECO:0000256" key="1">
    <source>
        <dbReference type="ARBA" id="ARBA00022603"/>
    </source>
</evidence>
<dbReference type="SUPFAM" id="SSF53335">
    <property type="entry name" value="S-adenosyl-L-methionine-dependent methyltransferases"/>
    <property type="match status" value="1"/>
</dbReference>
<dbReference type="GO" id="GO:0070041">
    <property type="term" value="F:rRNA (uridine-C5-)-methyltransferase activity"/>
    <property type="evidence" value="ECO:0007669"/>
    <property type="project" value="TreeGrafter"/>
</dbReference>
<dbReference type="Pfam" id="PF01938">
    <property type="entry name" value="TRAM"/>
    <property type="match status" value="1"/>
</dbReference>
<feature type="binding site" evidence="4">
    <location>
        <position position="311"/>
    </location>
    <ligand>
        <name>S-adenosyl-L-methionine</name>
        <dbReference type="ChEBI" id="CHEBI:59789"/>
    </ligand>
</feature>